<reference evidence="1 2" key="1">
    <citation type="journal article" date="2019" name="Gigascience">
        <title>Whole-genome sequence of the oriental lung fluke Paragonimus westermani.</title>
        <authorList>
            <person name="Oey H."/>
            <person name="Zakrzewski M."/>
            <person name="Narain K."/>
            <person name="Devi K.R."/>
            <person name="Agatsuma T."/>
            <person name="Nawaratna S."/>
            <person name="Gobert G.N."/>
            <person name="Jones M.K."/>
            <person name="Ragan M.A."/>
            <person name="McManus D.P."/>
            <person name="Krause L."/>
        </authorList>
    </citation>
    <scope>NUCLEOTIDE SEQUENCE [LARGE SCALE GENOMIC DNA]</scope>
    <source>
        <strain evidence="1 2">IND2009</strain>
    </source>
</reference>
<dbReference type="InterPro" id="IPR015943">
    <property type="entry name" value="WD40/YVTN_repeat-like_dom_sf"/>
</dbReference>
<accession>A0A5J4P1B4</accession>
<feature type="non-terminal residue" evidence="1">
    <location>
        <position position="1"/>
    </location>
</feature>
<proteinExistence type="predicted"/>
<sequence length="286" mass="31956">VVDASGFIRIEVYNTAAKFSVWKSWREREHHNVKRTVTEVNFSQILCLIVSPNGKRFVTCGSDTVIGVYDLHSSANGQLLIPSRTDFTAAHILHTNRVTALADHPLGCKDPVIAQMFVFASWVGTVPVWGKRSRGSVWLHAGTNVAGADDLYIDRARNSVLTGSYKHDKPLSQVSSKYTSSGCLSGLGGTCPRSAGKAKIPRRPGKTSRFYSKRRYFTTNLGWHVLYNITIIAIRMINDLSVIWSSPLCDPLDWLYIGIYIPKYHLSCLLSTKIKLMRNCTFPFIS</sequence>
<organism evidence="1 2">
    <name type="scientific">Paragonimus westermani</name>
    <dbReference type="NCBI Taxonomy" id="34504"/>
    <lineage>
        <taxon>Eukaryota</taxon>
        <taxon>Metazoa</taxon>
        <taxon>Spiralia</taxon>
        <taxon>Lophotrochozoa</taxon>
        <taxon>Platyhelminthes</taxon>
        <taxon>Trematoda</taxon>
        <taxon>Digenea</taxon>
        <taxon>Plagiorchiida</taxon>
        <taxon>Troglotremata</taxon>
        <taxon>Troglotrematidae</taxon>
        <taxon>Paragonimus</taxon>
    </lineage>
</organism>
<dbReference type="PANTHER" id="PTHR47822:SF2">
    <property type="entry name" value="F-BOX AND WD-40 DOMAIN PROTEIN 7"/>
    <property type="match status" value="1"/>
</dbReference>
<name>A0A5J4P1B4_9TREM</name>
<evidence type="ECO:0000313" key="1">
    <source>
        <dbReference type="EMBL" id="KAA3681664.1"/>
    </source>
</evidence>
<dbReference type="AlphaFoldDB" id="A0A5J4P1B4"/>
<protein>
    <submittedName>
        <fullName evidence="1">Uncharacterized protein</fullName>
    </submittedName>
</protein>
<dbReference type="SUPFAM" id="SSF50978">
    <property type="entry name" value="WD40 repeat-like"/>
    <property type="match status" value="1"/>
</dbReference>
<comment type="caution">
    <text evidence="1">The sequence shown here is derived from an EMBL/GenBank/DDBJ whole genome shotgun (WGS) entry which is preliminary data.</text>
</comment>
<dbReference type="InterPro" id="IPR036322">
    <property type="entry name" value="WD40_repeat_dom_sf"/>
</dbReference>
<dbReference type="Proteomes" id="UP000324629">
    <property type="component" value="Unassembled WGS sequence"/>
</dbReference>
<keyword evidence="2" id="KW-1185">Reference proteome</keyword>
<dbReference type="EMBL" id="QNGE01000153">
    <property type="protein sequence ID" value="KAA3681664.1"/>
    <property type="molecule type" value="Genomic_DNA"/>
</dbReference>
<dbReference type="Gene3D" id="2.130.10.10">
    <property type="entry name" value="YVTN repeat-like/Quinoprotein amine dehydrogenase"/>
    <property type="match status" value="1"/>
</dbReference>
<evidence type="ECO:0000313" key="2">
    <source>
        <dbReference type="Proteomes" id="UP000324629"/>
    </source>
</evidence>
<dbReference type="PANTHER" id="PTHR47822">
    <property type="entry name" value="CARBOHYDRATE BINDING DOMAIN CONTAINING PROTEIN"/>
    <property type="match status" value="1"/>
</dbReference>
<gene>
    <name evidence="1" type="ORF">DEA37_0010952</name>
</gene>